<organism evidence="1 2">
    <name type="scientific">Legionella pneumophila</name>
    <dbReference type="NCBI Taxonomy" id="446"/>
    <lineage>
        <taxon>Bacteria</taxon>
        <taxon>Pseudomonadati</taxon>
        <taxon>Pseudomonadota</taxon>
        <taxon>Gammaproteobacteria</taxon>
        <taxon>Legionellales</taxon>
        <taxon>Legionellaceae</taxon>
        <taxon>Legionella</taxon>
    </lineage>
</organism>
<comment type="caution">
    <text evidence="1">The sequence shown here is derived from an EMBL/GenBank/DDBJ whole genome shotgun (WGS) entry which is preliminary data.</text>
</comment>
<reference evidence="1" key="1">
    <citation type="journal article" date="2018" name="Genome Biol.">
        <title>SKESA: strategic k-mer extension for scrupulous assemblies.</title>
        <authorList>
            <person name="Souvorov A."/>
            <person name="Agarwala R."/>
            <person name="Lipman D.J."/>
        </authorList>
    </citation>
    <scope>NUCLEOTIDE SEQUENCE</scope>
    <source>
        <strain evidence="1">AZ00058701</strain>
    </source>
</reference>
<dbReference type="Proteomes" id="UP000866496">
    <property type="component" value="Unassembled WGS sequence"/>
</dbReference>
<name>A0AAN5T3B5_LEGPN</name>
<dbReference type="Gene3D" id="1.20.1440.120">
    <property type="entry name" value="Recombination protein O, C-terminal domain"/>
    <property type="match status" value="1"/>
</dbReference>
<evidence type="ECO:0000313" key="2">
    <source>
        <dbReference type="Proteomes" id="UP000866496"/>
    </source>
</evidence>
<feature type="non-terminal residue" evidence="1">
    <location>
        <position position="1"/>
    </location>
</feature>
<dbReference type="InterPro" id="IPR042242">
    <property type="entry name" value="RecO_C"/>
</dbReference>
<proteinExistence type="predicted"/>
<reference evidence="1" key="2">
    <citation type="submission" date="2019-10" db="EMBL/GenBank/DDBJ databases">
        <authorList>
            <consortium name="NCBI Pathogen Detection Project"/>
        </authorList>
    </citation>
    <scope>NUCLEOTIDE SEQUENCE</scope>
    <source>
        <strain evidence="1">AZ00058701</strain>
    </source>
</reference>
<dbReference type="EMBL" id="DACWHX010000268">
    <property type="protein sequence ID" value="HAU1882038.1"/>
    <property type="molecule type" value="Genomic_DNA"/>
</dbReference>
<accession>A0AAN5T3B5</accession>
<dbReference type="AlphaFoldDB" id="A0AAN5T3B5"/>
<evidence type="ECO:0000313" key="1">
    <source>
        <dbReference type="EMBL" id="HAU1882038.1"/>
    </source>
</evidence>
<sequence length="59" mass="6352">EGFILGGDKKIPGEHLLAIAADNLSESAYLKSAKFIMRQAIDHLLGGREIKARSLYGPA</sequence>
<protein>
    <submittedName>
        <fullName evidence="1">DNA repair protein RecO</fullName>
    </submittedName>
</protein>
<gene>
    <name evidence="1" type="ORF">JBJ86_17510</name>
</gene>